<keyword evidence="3 7" id="KW-0217">Developmental protein</keyword>
<dbReference type="AlphaFoldDB" id="A0A9D4XK23"/>
<dbReference type="GO" id="GO:0010052">
    <property type="term" value="P:guard cell differentiation"/>
    <property type="evidence" value="ECO:0007669"/>
    <property type="project" value="UniProtKB-UniRule"/>
</dbReference>
<gene>
    <name evidence="9" type="ORF">KIW84_045844</name>
</gene>
<evidence type="ECO:0000256" key="5">
    <source>
        <dbReference type="ARBA" id="ARBA00022729"/>
    </source>
</evidence>
<accession>A0A9D4XK23</accession>
<feature type="compositionally biased region" description="Basic and acidic residues" evidence="8">
    <location>
        <begin position="54"/>
        <end position="72"/>
    </location>
</feature>
<comment type="caution">
    <text evidence="9">The sequence shown here is derived from an EMBL/GenBank/DDBJ whole genome shotgun (WGS) entry which is preliminary data.</text>
</comment>
<dbReference type="EMBL" id="JAMSHJ010000004">
    <property type="protein sequence ID" value="KAI5422561.1"/>
    <property type="molecule type" value="Genomic_DNA"/>
</dbReference>
<evidence type="ECO:0000256" key="4">
    <source>
        <dbReference type="ARBA" id="ARBA00022525"/>
    </source>
</evidence>
<evidence type="ECO:0000256" key="8">
    <source>
        <dbReference type="SAM" id="MobiDB-lite"/>
    </source>
</evidence>
<dbReference type="Proteomes" id="UP001058974">
    <property type="component" value="Chromosome 4"/>
</dbReference>
<evidence type="ECO:0000256" key="6">
    <source>
        <dbReference type="ARBA" id="ARBA00023157"/>
    </source>
</evidence>
<dbReference type="InterPro" id="IPR039455">
    <property type="entry name" value="EPFL"/>
</dbReference>
<dbReference type="Gramene" id="Psat4g187440.1">
    <property type="protein sequence ID" value="Psat4g187440.1.cds"/>
    <property type="gene ID" value="Psat4g187440"/>
</dbReference>
<protein>
    <recommendedName>
        <fullName evidence="7">Epidermal patterning factor-like protein</fullName>
    </recommendedName>
</protein>
<evidence type="ECO:0000313" key="10">
    <source>
        <dbReference type="Proteomes" id="UP001058974"/>
    </source>
</evidence>
<comment type="similarity">
    <text evidence="2 7">Belongs to the plant cysteine rich small secretory peptide family. Epidermal patterning factor subfamily.</text>
</comment>
<sequence>MKGRFFCLILTLHIVSVLAKRPFLSSHGISHSAQEKAPQSSPPYTIESKKLKGIMGREGKTKKREEENDRGVSKIGSSPPSCEHKCYDCYPCEAIQVPSTSNHLGIMYANYEPESWKCKCGPSLYSP</sequence>
<feature type="signal peptide" evidence="7">
    <location>
        <begin position="1"/>
        <end position="19"/>
    </location>
</feature>
<feature type="region of interest" description="Disordered" evidence="8">
    <location>
        <begin position="54"/>
        <end position="81"/>
    </location>
</feature>
<proteinExistence type="inferred from homology"/>
<dbReference type="PANTHER" id="PTHR33109:SF3">
    <property type="entry name" value="EPIDERMAL PATTERNING FACTOR-LIKE PROTEIN"/>
    <property type="match status" value="1"/>
</dbReference>
<comment type="function">
    <text evidence="7">Controls stomatal patterning.</text>
</comment>
<comment type="subcellular location">
    <subcellularLocation>
        <location evidence="1 7">Secreted</location>
    </subcellularLocation>
</comment>
<evidence type="ECO:0000256" key="7">
    <source>
        <dbReference type="RuleBase" id="RU367102"/>
    </source>
</evidence>
<keyword evidence="4 7" id="KW-0964">Secreted</keyword>
<dbReference type="PANTHER" id="PTHR33109">
    <property type="entry name" value="EPIDERMAL PATTERNING FACTOR-LIKE PROTEIN 4"/>
    <property type="match status" value="1"/>
</dbReference>
<reference evidence="9 10" key="1">
    <citation type="journal article" date="2022" name="Nat. Genet.">
        <title>Improved pea reference genome and pan-genome highlight genomic features and evolutionary characteristics.</title>
        <authorList>
            <person name="Yang T."/>
            <person name="Liu R."/>
            <person name="Luo Y."/>
            <person name="Hu S."/>
            <person name="Wang D."/>
            <person name="Wang C."/>
            <person name="Pandey M.K."/>
            <person name="Ge S."/>
            <person name="Xu Q."/>
            <person name="Li N."/>
            <person name="Li G."/>
            <person name="Huang Y."/>
            <person name="Saxena R.K."/>
            <person name="Ji Y."/>
            <person name="Li M."/>
            <person name="Yan X."/>
            <person name="He Y."/>
            <person name="Liu Y."/>
            <person name="Wang X."/>
            <person name="Xiang C."/>
            <person name="Varshney R.K."/>
            <person name="Ding H."/>
            <person name="Gao S."/>
            <person name="Zong X."/>
        </authorList>
    </citation>
    <scope>NUCLEOTIDE SEQUENCE [LARGE SCALE GENOMIC DNA]</scope>
    <source>
        <strain evidence="9 10">cv. Zhongwan 6</strain>
    </source>
</reference>
<dbReference type="OrthoDB" id="1843021at2759"/>
<keyword evidence="5 7" id="KW-0732">Signal</keyword>
<evidence type="ECO:0000256" key="2">
    <source>
        <dbReference type="ARBA" id="ARBA00008127"/>
    </source>
</evidence>
<dbReference type="GO" id="GO:0005576">
    <property type="term" value="C:extracellular region"/>
    <property type="evidence" value="ECO:0007669"/>
    <property type="project" value="UniProtKB-SubCell"/>
</dbReference>
<keyword evidence="6" id="KW-1015">Disulfide bond</keyword>
<dbReference type="Gramene" id="Psat04G0584400-T1">
    <property type="protein sequence ID" value="KAI5422561.1"/>
    <property type="gene ID" value="KIW84_045844"/>
</dbReference>
<dbReference type="Pfam" id="PF17181">
    <property type="entry name" value="EPF"/>
    <property type="match status" value="1"/>
</dbReference>
<evidence type="ECO:0000256" key="3">
    <source>
        <dbReference type="ARBA" id="ARBA00022473"/>
    </source>
</evidence>
<organism evidence="9 10">
    <name type="scientific">Pisum sativum</name>
    <name type="common">Garden pea</name>
    <name type="synonym">Lathyrus oleraceus</name>
    <dbReference type="NCBI Taxonomy" id="3888"/>
    <lineage>
        <taxon>Eukaryota</taxon>
        <taxon>Viridiplantae</taxon>
        <taxon>Streptophyta</taxon>
        <taxon>Embryophyta</taxon>
        <taxon>Tracheophyta</taxon>
        <taxon>Spermatophyta</taxon>
        <taxon>Magnoliopsida</taxon>
        <taxon>eudicotyledons</taxon>
        <taxon>Gunneridae</taxon>
        <taxon>Pentapetalae</taxon>
        <taxon>rosids</taxon>
        <taxon>fabids</taxon>
        <taxon>Fabales</taxon>
        <taxon>Fabaceae</taxon>
        <taxon>Papilionoideae</taxon>
        <taxon>50 kb inversion clade</taxon>
        <taxon>NPAAA clade</taxon>
        <taxon>Hologalegina</taxon>
        <taxon>IRL clade</taxon>
        <taxon>Fabeae</taxon>
        <taxon>Lathyrus</taxon>
    </lineage>
</organism>
<evidence type="ECO:0000313" key="9">
    <source>
        <dbReference type="EMBL" id="KAI5422561.1"/>
    </source>
</evidence>
<name>A0A9D4XK23_PEA</name>
<evidence type="ECO:0000256" key="1">
    <source>
        <dbReference type="ARBA" id="ARBA00004613"/>
    </source>
</evidence>
<feature type="chain" id="PRO_5039752277" description="Epidermal patterning factor-like protein" evidence="7">
    <location>
        <begin position="20"/>
        <end position="127"/>
    </location>
</feature>
<dbReference type="Gramene" id="PSAT_LOCUS15312_t1">
    <property type="protein sequence ID" value="CAL5195656.1"/>
    <property type="gene ID" value="PSAT_LOCUS15312"/>
</dbReference>
<keyword evidence="10" id="KW-1185">Reference proteome</keyword>